<feature type="active site" evidence="3">
    <location>
        <position position="224"/>
    </location>
</feature>
<evidence type="ECO:0000313" key="7">
    <source>
        <dbReference type="Proteomes" id="UP001501565"/>
    </source>
</evidence>
<dbReference type="InterPro" id="IPR050740">
    <property type="entry name" value="Aldehyde_DH_Superfamily"/>
</dbReference>
<evidence type="ECO:0000256" key="3">
    <source>
        <dbReference type="PROSITE-ProRule" id="PRU10007"/>
    </source>
</evidence>
<dbReference type="Pfam" id="PF00171">
    <property type="entry name" value="Aldedh"/>
    <property type="match status" value="1"/>
</dbReference>
<proteinExistence type="inferred from homology"/>
<feature type="domain" description="Aldehyde dehydrogenase" evidence="5">
    <location>
        <begin position="5"/>
        <end position="442"/>
    </location>
</feature>
<evidence type="ECO:0000256" key="4">
    <source>
        <dbReference type="RuleBase" id="RU003345"/>
    </source>
</evidence>
<dbReference type="InterPro" id="IPR016162">
    <property type="entry name" value="Ald_DH_N"/>
</dbReference>
<evidence type="ECO:0000256" key="2">
    <source>
        <dbReference type="ARBA" id="ARBA00023002"/>
    </source>
</evidence>
<protein>
    <submittedName>
        <fullName evidence="6">NAD-dependent succinate-semialdehyde dehydrogenase</fullName>
    </submittedName>
</protein>
<keyword evidence="2 4" id="KW-0560">Oxidoreductase</keyword>
<dbReference type="InterPro" id="IPR016163">
    <property type="entry name" value="Ald_DH_C"/>
</dbReference>
<dbReference type="EMBL" id="BAABBN010000004">
    <property type="protein sequence ID" value="GAA3920811.1"/>
    <property type="molecule type" value="Genomic_DNA"/>
</dbReference>
<dbReference type="PANTHER" id="PTHR43353">
    <property type="entry name" value="SUCCINATE-SEMIALDEHYDE DEHYDROGENASE, MITOCHONDRIAL"/>
    <property type="match status" value="1"/>
</dbReference>
<sequence>MSRLYSVNPLDQSVVGDVAVTTQEQLTQAVERAKVGQQAWAKRALSERAQQLSDAYKKLLPHQAQLATLISQEMGKDFRRASYEAHGVVQSAAYMIEEAVDAFQPERLAAKSELQYRALGVVGVISPWNYPLAMANNLLIPALVAGNSVILKPSEHTPLVADLFIQTLQSQLPDGVLQIVHGDGQVGQALVQSDIQMIAFTGSVAAGRNIMANAAPQLKRLVMELGGNDPMIVLASADIKAAARFAVASSFENAGQMCTSTERVYVDQSIADTFYQQVMAHARYYLTGGWDEPGVNIGPLASADQHQRVVSQLQDAEQKGARFLMGQADYTLPFVEPTVVAGMTPDMQLEQTETFGPVVAMAEFEHVEEAIERANDSIYGLGAVVFGGQDAAAVAEQLEAGMVSVNQGVGGPGDSPWVGAKQSGFGFHGSKAGHRQFSQVRVINF</sequence>
<reference evidence="7" key="1">
    <citation type="journal article" date="2019" name="Int. J. Syst. Evol. Microbiol.">
        <title>The Global Catalogue of Microorganisms (GCM) 10K type strain sequencing project: providing services to taxonomists for standard genome sequencing and annotation.</title>
        <authorList>
            <consortium name="The Broad Institute Genomics Platform"/>
            <consortium name="The Broad Institute Genome Sequencing Center for Infectious Disease"/>
            <person name="Wu L."/>
            <person name="Ma J."/>
        </authorList>
    </citation>
    <scope>NUCLEOTIDE SEQUENCE [LARGE SCALE GENOMIC DNA]</scope>
    <source>
        <strain evidence="7">JCM 17551</strain>
    </source>
</reference>
<dbReference type="CDD" id="cd07078">
    <property type="entry name" value="ALDH"/>
    <property type="match status" value="1"/>
</dbReference>
<dbReference type="PROSITE" id="PS00687">
    <property type="entry name" value="ALDEHYDE_DEHYDR_GLU"/>
    <property type="match status" value="1"/>
</dbReference>
<dbReference type="Proteomes" id="UP001501565">
    <property type="component" value="Unassembled WGS sequence"/>
</dbReference>
<dbReference type="RefSeq" id="WP_344797205.1">
    <property type="nucleotide sequence ID" value="NZ_BAABBN010000004.1"/>
</dbReference>
<evidence type="ECO:0000259" key="5">
    <source>
        <dbReference type="Pfam" id="PF00171"/>
    </source>
</evidence>
<dbReference type="Gene3D" id="3.40.605.10">
    <property type="entry name" value="Aldehyde Dehydrogenase, Chain A, domain 1"/>
    <property type="match status" value="1"/>
</dbReference>
<comment type="similarity">
    <text evidence="1 4">Belongs to the aldehyde dehydrogenase family.</text>
</comment>
<comment type="caution">
    <text evidence="6">The sequence shown here is derived from an EMBL/GenBank/DDBJ whole genome shotgun (WGS) entry which is preliminary data.</text>
</comment>
<organism evidence="6 7">
    <name type="scientific">Litoribacillus peritrichatus</name>
    <dbReference type="NCBI Taxonomy" id="718191"/>
    <lineage>
        <taxon>Bacteria</taxon>
        <taxon>Pseudomonadati</taxon>
        <taxon>Pseudomonadota</taxon>
        <taxon>Gammaproteobacteria</taxon>
        <taxon>Oceanospirillales</taxon>
        <taxon>Oceanospirillaceae</taxon>
        <taxon>Litoribacillus</taxon>
    </lineage>
</organism>
<dbReference type="InterPro" id="IPR015590">
    <property type="entry name" value="Aldehyde_DH_dom"/>
</dbReference>
<dbReference type="InterPro" id="IPR016161">
    <property type="entry name" value="Ald_DH/histidinol_DH"/>
</dbReference>
<evidence type="ECO:0000256" key="1">
    <source>
        <dbReference type="ARBA" id="ARBA00009986"/>
    </source>
</evidence>
<keyword evidence="7" id="KW-1185">Reference proteome</keyword>
<gene>
    <name evidence="6" type="ORF">GCM10022277_15640</name>
</gene>
<dbReference type="Gene3D" id="3.40.309.10">
    <property type="entry name" value="Aldehyde Dehydrogenase, Chain A, domain 2"/>
    <property type="match status" value="1"/>
</dbReference>
<dbReference type="PANTHER" id="PTHR43353:SF5">
    <property type="entry name" value="SUCCINATE-SEMIALDEHYDE DEHYDROGENASE, MITOCHONDRIAL"/>
    <property type="match status" value="1"/>
</dbReference>
<name>A0ABP7MHD7_9GAMM</name>
<dbReference type="InterPro" id="IPR029510">
    <property type="entry name" value="Ald_DH_CS_GLU"/>
</dbReference>
<dbReference type="SUPFAM" id="SSF53720">
    <property type="entry name" value="ALDH-like"/>
    <property type="match status" value="1"/>
</dbReference>
<evidence type="ECO:0000313" key="6">
    <source>
        <dbReference type="EMBL" id="GAA3920811.1"/>
    </source>
</evidence>
<accession>A0ABP7MHD7</accession>